<evidence type="ECO:0000313" key="7">
    <source>
        <dbReference type="EMBL" id="KDO73905.1"/>
    </source>
</evidence>
<dbReference type="Pfam" id="PF08100">
    <property type="entry name" value="Dimerisation"/>
    <property type="match status" value="1"/>
</dbReference>
<evidence type="ECO:0000256" key="4">
    <source>
        <dbReference type="PIRSR" id="PIRSR005739-1"/>
    </source>
</evidence>
<evidence type="ECO:0000259" key="6">
    <source>
        <dbReference type="Pfam" id="PF08100"/>
    </source>
</evidence>
<evidence type="ECO:0000256" key="2">
    <source>
        <dbReference type="ARBA" id="ARBA00022679"/>
    </source>
</evidence>
<organism evidence="7 8">
    <name type="scientific">Citrus sinensis</name>
    <name type="common">Sweet orange</name>
    <name type="synonym">Citrus aurantium var. sinensis</name>
    <dbReference type="NCBI Taxonomy" id="2711"/>
    <lineage>
        <taxon>Eukaryota</taxon>
        <taxon>Viridiplantae</taxon>
        <taxon>Streptophyta</taxon>
        <taxon>Embryophyta</taxon>
        <taxon>Tracheophyta</taxon>
        <taxon>Spermatophyta</taxon>
        <taxon>Magnoliopsida</taxon>
        <taxon>eudicotyledons</taxon>
        <taxon>Gunneridae</taxon>
        <taxon>Pentapetalae</taxon>
        <taxon>rosids</taxon>
        <taxon>malvids</taxon>
        <taxon>Sapindales</taxon>
        <taxon>Rutaceae</taxon>
        <taxon>Aurantioideae</taxon>
        <taxon>Citrus</taxon>
    </lineage>
</organism>
<dbReference type="Gene3D" id="1.10.10.10">
    <property type="entry name" value="Winged helix-like DNA-binding domain superfamily/Winged helix DNA-binding domain"/>
    <property type="match status" value="1"/>
</dbReference>
<dbReference type="Gene3D" id="3.40.50.150">
    <property type="entry name" value="Vaccinia Virus protein VP39"/>
    <property type="match status" value="1"/>
</dbReference>
<dbReference type="FunFam" id="1.10.10.10:FF:000213">
    <property type="entry name" value="Coniferyl alcohol 9-O-methyltransferase"/>
    <property type="match status" value="1"/>
</dbReference>
<reference evidence="7 8" key="1">
    <citation type="submission" date="2014-04" db="EMBL/GenBank/DDBJ databases">
        <authorList>
            <consortium name="International Citrus Genome Consortium"/>
            <person name="Gmitter F."/>
            <person name="Chen C."/>
            <person name="Farmerie W."/>
            <person name="Harkins T."/>
            <person name="Desany B."/>
            <person name="Mohiuddin M."/>
            <person name="Kodira C."/>
            <person name="Borodovsky M."/>
            <person name="Lomsadze A."/>
            <person name="Burns P."/>
            <person name="Jenkins J."/>
            <person name="Prochnik S."/>
            <person name="Shu S."/>
            <person name="Chapman J."/>
            <person name="Pitluck S."/>
            <person name="Schmutz J."/>
            <person name="Rokhsar D."/>
        </authorList>
    </citation>
    <scope>NUCLEOTIDE SEQUENCE</scope>
</reference>
<proteinExistence type="predicted"/>
<evidence type="ECO:0000256" key="1">
    <source>
        <dbReference type="ARBA" id="ARBA00022603"/>
    </source>
</evidence>
<feature type="domain" description="O-methyltransferase C-terminal" evidence="5">
    <location>
        <begin position="134"/>
        <end position="347"/>
    </location>
</feature>
<keyword evidence="2" id="KW-0808">Transferase</keyword>
<keyword evidence="8" id="KW-1185">Reference proteome</keyword>
<sequence>MDLTKGKNNDNISDELLQSQAHVWNNIFSFVNSMSLKCAIQLGIPDIIHNHAKPMTLNQLLTTLQIHPTKTQCVYHLMRILVHSGFFALQKTSENEQEEGYILTSASKLLLKDHPLSLAPFLLAMLDPILTKPWHQVSTWIQNDDDDDAATTFALPHGMNFWDYAVRETRLNHFFNEGMASDTRLTSSALIHKCKDVFEGLNTLVDVGGGTGTLASAIAKKFPHIECTVFDQPHVVADLKSNGNLKYVGGNMFEAIPPADAVLIKCVLHNWNDEECVKILKNCKKAIAINGKAGKVIIIDIKMESEKADYKTTETQLFMDMLMMVLVKGEERNEKEWAKLFFEAGFSDYKITDVLGVRSLIEVYP</sequence>
<feature type="domain" description="O-methyltransferase dimerisation" evidence="6">
    <location>
        <begin position="24"/>
        <end position="113"/>
    </location>
</feature>
<dbReference type="GO" id="GO:0009717">
    <property type="term" value="P:isoflavonoid biosynthetic process"/>
    <property type="evidence" value="ECO:0007669"/>
    <property type="project" value="UniProtKB-ARBA"/>
</dbReference>
<dbReference type="GO" id="GO:0046983">
    <property type="term" value="F:protein dimerization activity"/>
    <property type="evidence" value="ECO:0007669"/>
    <property type="project" value="InterPro"/>
</dbReference>
<dbReference type="SUPFAM" id="SSF53335">
    <property type="entry name" value="S-adenosyl-L-methionine-dependent methyltransferases"/>
    <property type="match status" value="1"/>
</dbReference>
<evidence type="ECO:0000259" key="5">
    <source>
        <dbReference type="Pfam" id="PF00891"/>
    </source>
</evidence>
<dbReference type="PIRSF" id="PIRSF005739">
    <property type="entry name" value="O-mtase"/>
    <property type="match status" value="1"/>
</dbReference>
<dbReference type="FunFam" id="3.40.50.150:FF:000057">
    <property type="entry name" value="O-methyltransferase ZRP4"/>
    <property type="match status" value="1"/>
</dbReference>
<dbReference type="SMR" id="A0A067G5M1"/>
<keyword evidence="1" id="KW-0489">Methyltransferase</keyword>
<dbReference type="GO" id="GO:0008171">
    <property type="term" value="F:O-methyltransferase activity"/>
    <property type="evidence" value="ECO:0000318"/>
    <property type="project" value="GO_Central"/>
</dbReference>
<dbReference type="CDD" id="cd02440">
    <property type="entry name" value="AdoMet_MTases"/>
    <property type="match status" value="1"/>
</dbReference>
<dbReference type="PaxDb" id="2711-XP_006474725.1"/>
<protein>
    <recommendedName>
        <fullName evidence="9">O-methyltransferase domain-containing protein</fullName>
    </recommendedName>
</protein>
<keyword evidence="3" id="KW-0949">S-adenosyl-L-methionine</keyword>
<dbReference type="GO" id="GO:0008757">
    <property type="term" value="F:S-adenosylmethionine-dependent methyltransferase activity"/>
    <property type="evidence" value="ECO:0000318"/>
    <property type="project" value="GO_Central"/>
</dbReference>
<dbReference type="GO" id="GO:0032259">
    <property type="term" value="P:methylation"/>
    <property type="evidence" value="ECO:0000318"/>
    <property type="project" value="GO_Central"/>
</dbReference>
<dbReference type="PROSITE" id="PS51683">
    <property type="entry name" value="SAM_OMT_II"/>
    <property type="match status" value="1"/>
</dbReference>
<evidence type="ECO:0008006" key="9">
    <source>
        <dbReference type="Google" id="ProtNLM"/>
    </source>
</evidence>
<dbReference type="SUPFAM" id="SSF46785">
    <property type="entry name" value="Winged helix' DNA-binding domain"/>
    <property type="match status" value="1"/>
</dbReference>
<dbReference type="InterPro" id="IPR029063">
    <property type="entry name" value="SAM-dependent_MTases_sf"/>
</dbReference>
<dbReference type="InterPro" id="IPR016461">
    <property type="entry name" value="COMT-like"/>
</dbReference>
<dbReference type="EMBL" id="KK784885">
    <property type="protein sequence ID" value="KDO73905.1"/>
    <property type="molecule type" value="Genomic_DNA"/>
</dbReference>
<dbReference type="InterPro" id="IPR001077">
    <property type="entry name" value="COMT_C"/>
</dbReference>
<dbReference type="InterPro" id="IPR036388">
    <property type="entry name" value="WH-like_DNA-bd_sf"/>
</dbReference>
<dbReference type="eggNOG" id="KOG3178">
    <property type="taxonomic scope" value="Eukaryota"/>
</dbReference>
<dbReference type="InterPro" id="IPR036390">
    <property type="entry name" value="WH_DNA-bd_sf"/>
</dbReference>
<dbReference type="Proteomes" id="UP000027120">
    <property type="component" value="Unassembled WGS sequence"/>
</dbReference>
<evidence type="ECO:0000256" key="3">
    <source>
        <dbReference type="ARBA" id="ARBA00022691"/>
    </source>
</evidence>
<accession>A0A067G5M1</accession>
<dbReference type="PANTHER" id="PTHR11746">
    <property type="entry name" value="O-METHYLTRANSFERASE"/>
    <property type="match status" value="1"/>
</dbReference>
<feature type="active site" description="Proton acceptor" evidence="4">
    <location>
        <position position="269"/>
    </location>
</feature>
<dbReference type="AlphaFoldDB" id="A0A067G5M1"/>
<dbReference type="InterPro" id="IPR012967">
    <property type="entry name" value="COMT_dimerisation"/>
</dbReference>
<name>A0A067G5M1_CITSI</name>
<gene>
    <name evidence="7" type="ORF">CISIN_1g017835mg</name>
</gene>
<evidence type="ECO:0000313" key="8">
    <source>
        <dbReference type="Proteomes" id="UP000027120"/>
    </source>
</evidence>
<dbReference type="Pfam" id="PF00891">
    <property type="entry name" value="Methyltransf_2"/>
    <property type="match status" value="1"/>
</dbReference>